<dbReference type="Gene3D" id="2.70.98.70">
    <property type="match status" value="1"/>
</dbReference>
<evidence type="ECO:0000256" key="2">
    <source>
        <dbReference type="ARBA" id="ARBA00022729"/>
    </source>
</evidence>
<proteinExistence type="predicted"/>
<dbReference type="RefSeq" id="WP_050119999.1">
    <property type="nucleotide sequence ID" value="NZ_CAWMAB010000018.1"/>
</dbReference>
<dbReference type="PANTHER" id="PTHR39210:SF1">
    <property type="entry name" value="HEPARIN-SULFATE LYASE"/>
    <property type="match status" value="1"/>
</dbReference>
<keyword evidence="3" id="KW-0574">Periplasm</keyword>
<dbReference type="Gene3D" id="1.50.10.100">
    <property type="entry name" value="Chondroitin AC/alginate lyase"/>
    <property type="match status" value="1"/>
</dbReference>
<dbReference type="PANTHER" id="PTHR39210">
    <property type="entry name" value="HEPARIN-SULFATE LYASE"/>
    <property type="match status" value="1"/>
</dbReference>
<keyword evidence="2" id="KW-0732">Signal</keyword>
<accession>A0A0T9LZ48</accession>
<comment type="subcellular location">
    <subcellularLocation>
        <location evidence="1">Periplasm</location>
    </subcellularLocation>
</comment>
<dbReference type="GO" id="GO:0016829">
    <property type="term" value="F:lyase activity"/>
    <property type="evidence" value="ECO:0007669"/>
    <property type="project" value="UniProtKB-KW"/>
</dbReference>
<organism evidence="6 7">
    <name type="scientific">Yersinia kristensenii</name>
    <dbReference type="NCBI Taxonomy" id="28152"/>
    <lineage>
        <taxon>Bacteria</taxon>
        <taxon>Pseudomonadati</taxon>
        <taxon>Pseudomonadota</taxon>
        <taxon>Gammaproteobacteria</taxon>
        <taxon>Enterobacterales</taxon>
        <taxon>Yersiniaceae</taxon>
        <taxon>Yersinia</taxon>
    </lineage>
</organism>
<dbReference type="EMBL" id="CPYI01000018">
    <property type="protein sequence ID" value="CNF39368.1"/>
    <property type="molecule type" value="Genomic_DNA"/>
</dbReference>
<dbReference type="InterPro" id="IPR008929">
    <property type="entry name" value="Chondroitin_lyas"/>
</dbReference>
<reference evidence="6 7" key="1">
    <citation type="submission" date="2015-03" db="EMBL/GenBank/DDBJ databases">
        <authorList>
            <person name="Murphy D."/>
        </authorList>
    </citation>
    <scope>NUCLEOTIDE SEQUENCE [LARGE SCALE GENOMIC DNA]</scope>
    <source>
        <strain evidence="6 7">FCF326</strain>
    </source>
</reference>
<evidence type="ECO:0000256" key="4">
    <source>
        <dbReference type="ARBA" id="ARBA00023239"/>
    </source>
</evidence>
<dbReference type="Pfam" id="PF07940">
    <property type="entry name" value="Hepar_II_III_C"/>
    <property type="match status" value="1"/>
</dbReference>
<dbReference type="InterPro" id="IPR012480">
    <property type="entry name" value="Hepar_II_III_C"/>
</dbReference>
<protein>
    <submittedName>
        <fullName evidence="6">Heparinase II/III-like family protein</fullName>
    </submittedName>
</protein>
<gene>
    <name evidence="6" type="ORF">ERS008491_03711</name>
</gene>
<evidence type="ECO:0000313" key="7">
    <source>
        <dbReference type="Proteomes" id="UP000045824"/>
    </source>
</evidence>
<sequence>MKQFTDRQMAKIRQRVVLHQGNTEQYQGSTEKRQGSPVQQPEIIATLIAGNQVILDSETQVPTTGIATWNHYYYCPDHGVMLEWDRHSPTQHRCPIDSHLFSGEPYDGAWWRALNGLNAKACNQLGLLWQLTGESRYFNKVRDILINYARYYPDYEVHGGIPYNGPGKANAQTLCEANCLLDFALGYDFIADALSQEQRDCIAGRLLREGADFLMQHRTRQLHNHEVKISSAIAVIGLILEDEHYVEFAVNAEYGLRYQLEHGLFNEGLWFEGSVHYHFYALQGFWSFEKLAAGSRYSLLALPYYRDMLSFPLKLLMPDGTFPRINDCTAGQEQLNHAHLYEFAFKTYGNDEYAAALHHIYRHEPRLNLDALLYGVEELPSPMIDVIPTDTLHAPDCGLTILRQPQSGRALLVKHSPYGGEHDHYDRLNLILFEQGHEILPDLGTTGYGAQLHYGYYKNSATHNTLSINQANQPPAVPVIHNWHQSAKFSWLDTEVDWSQKAPELDSHTRVQWDCEAYRDVKFRRRILWLDDAIIDLSSIVNPHQQEWNWTLHIDGMAIKSVGESAIFSSNGPMQYLHQVTAQPLNGVIQCHYQTAARPLSLWLAADADATLFQGLAPANPSVRDISYLVLRHHQPESLVTCVFDMNSHDPLLDVQVDNNGEILSIKLTRQQLVIQVNIPFTDNSLPLFS</sequence>
<dbReference type="SUPFAM" id="SSF48230">
    <property type="entry name" value="Chondroitin AC/alginate lyase"/>
    <property type="match status" value="1"/>
</dbReference>
<name>A0A0T9LZ48_YERKR</name>
<feature type="domain" description="Heparinase II/III-like C-terminal" evidence="5">
    <location>
        <begin position="389"/>
        <end position="561"/>
    </location>
</feature>
<dbReference type="GO" id="GO:0042597">
    <property type="term" value="C:periplasmic space"/>
    <property type="evidence" value="ECO:0007669"/>
    <property type="project" value="UniProtKB-SubCell"/>
</dbReference>
<evidence type="ECO:0000313" key="6">
    <source>
        <dbReference type="EMBL" id="CNF39368.1"/>
    </source>
</evidence>
<evidence type="ECO:0000259" key="5">
    <source>
        <dbReference type="Pfam" id="PF07940"/>
    </source>
</evidence>
<dbReference type="Proteomes" id="UP000045824">
    <property type="component" value="Unassembled WGS sequence"/>
</dbReference>
<evidence type="ECO:0000256" key="3">
    <source>
        <dbReference type="ARBA" id="ARBA00022764"/>
    </source>
</evidence>
<dbReference type="AlphaFoldDB" id="A0A0T9LZ48"/>
<evidence type="ECO:0000256" key="1">
    <source>
        <dbReference type="ARBA" id="ARBA00004418"/>
    </source>
</evidence>
<keyword evidence="4" id="KW-0456">Lyase</keyword>